<feature type="region of interest" description="Disordered" evidence="1">
    <location>
        <begin position="708"/>
        <end position="764"/>
    </location>
</feature>
<reference evidence="3" key="1">
    <citation type="submission" date="2016-10" db="EMBL/GenBank/DDBJ databases">
        <authorList>
            <person name="Benchimol M."/>
            <person name="Almeida L.G."/>
            <person name="Vasconcelos A.T."/>
            <person name="Perreira-Neves A."/>
            <person name="Rosa I.A."/>
            <person name="Tasca T."/>
            <person name="Bogo M.R."/>
            <person name="de Souza W."/>
        </authorList>
    </citation>
    <scope>NUCLEOTIDE SEQUENCE [LARGE SCALE GENOMIC DNA]</scope>
    <source>
        <strain evidence="3">K</strain>
    </source>
</reference>
<evidence type="ECO:0000313" key="4">
    <source>
        <dbReference type="Proteomes" id="UP000179807"/>
    </source>
</evidence>
<gene>
    <name evidence="3" type="ORF">TRFO_01295</name>
</gene>
<organism evidence="3 4">
    <name type="scientific">Tritrichomonas foetus</name>
    <dbReference type="NCBI Taxonomy" id="1144522"/>
    <lineage>
        <taxon>Eukaryota</taxon>
        <taxon>Metamonada</taxon>
        <taxon>Parabasalia</taxon>
        <taxon>Tritrichomonadida</taxon>
        <taxon>Tritrichomonadidae</taxon>
        <taxon>Tritrichomonas</taxon>
    </lineage>
</organism>
<dbReference type="PANTHER" id="PTHR24006:SF644">
    <property type="entry name" value="UBIQUITIN CARBOXYL-TERMINAL HYDROLASE 7"/>
    <property type="match status" value="1"/>
</dbReference>
<dbReference type="Proteomes" id="UP000179807">
    <property type="component" value="Unassembled WGS sequence"/>
</dbReference>
<accession>A0A1J4K717</accession>
<evidence type="ECO:0000256" key="1">
    <source>
        <dbReference type="SAM" id="MobiDB-lite"/>
    </source>
</evidence>
<dbReference type="InterPro" id="IPR038765">
    <property type="entry name" value="Papain-like_cys_pep_sf"/>
</dbReference>
<proteinExistence type="predicted"/>
<dbReference type="GO" id="GO:0005634">
    <property type="term" value="C:nucleus"/>
    <property type="evidence" value="ECO:0007669"/>
    <property type="project" value="TreeGrafter"/>
</dbReference>
<dbReference type="SUPFAM" id="SSF54001">
    <property type="entry name" value="Cysteine proteinases"/>
    <property type="match status" value="1"/>
</dbReference>
<dbReference type="PROSITE" id="PS00972">
    <property type="entry name" value="USP_1"/>
    <property type="match status" value="1"/>
</dbReference>
<dbReference type="GeneID" id="94824722"/>
<name>A0A1J4K717_9EUKA</name>
<dbReference type="InterPro" id="IPR050164">
    <property type="entry name" value="Peptidase_C19"/>
</dbReference>
<feature type="compositionally biased region" description="Low complexity" evidence="1">
    <location>
        <begin position="746"/>
        <end position="763"/>
    </location>
</feature>
<dbReference type="InterPro" id="IPR001394">
    <property type="entry name" value="Peptidase_C19_UCH"/>
</dbReference>
<dbReference type="PROSITE" id="PS00973">
    <property type="entry name" value="USP_2"/>
    <property type="match status" value="1"/>
</dbReference>
<dbReference type="Gene3D" id="3.90.70.10">
    <property type="entry name" value="Cysteine proteinases"/>
    <property type="match status" value="1"/>
</dbReference>
<feature type="compositionally biased region" description="Polar residues" evidence="1">
    <location>
        <begin position="716"/>
        <end position="745"/>
    </location>
</feature>
<evidence type="ECO:0000313" key="3">
    <source>
        <dbReference type="EMBL" id="OHT07167.1"/>
    </source>
</evidence>
<dbReference type="EMBL" id="MLAK01000704">
    <property type="protein sequence ID" value="OHT07167.1"/>
    <property type="molecule type" value="Genomic_DNA"/>
</dbReference>
<dbReference type="PANTHER" id="PTHR24006">
    <property type="entry name" value="UBIQUITIN CARBOXYL-TERMINAL HYDROLASE"/>
    <property type="match status" value="1"/>
</dbReference>
<protein>
    <recommendedName>
        <fullName evidence="2">USP domain-containing protein</fullName>
    </recommendedName>
</protein>
<dbReference type="GO" id="GO:0005829">
    <property type="term" value="C:cytosol"/>
    <property type="evidence" value="ECO:0007669"/>
    <property type="project" value="TreeGrafter"/>
</dbReference>
<feature type="domain" description="USP" evidence="2">
    <location>
        <begin position="167"/>
        <end position="473"/>
    </location>
</feature>
<evidence type="ECO:0000259" key="2">
    <source>
        <dbReference type="PROSITE" id="PS50235"/>
    </source>
</evidence>
<dbReference type="InterPro" id="IPR028889">
    <property type="entry name" value="USP"/>
</dbReference>
<sequence>MQRCPVNFLNLIKRKKDDPSVKVQFFQNHEFAYSQNWIFDLVDGPCNSAFYRYPDQQLNISFKLDFNDDKPTFTIKIAGTFRFLSINFYARLKNAQESLSLEEKRKFTFTSALTFQTFHFPVNKEDLFDISKGWLVDNKINLYFEICLHDPQTLKQSLSYDEGIEFCGLANMGATCYLNSYLQVLFHIPAFRKIVYQIPTTGNEDRKTSIILNLQTLFYEMQSSKRVCSPKDLIFSFGWDERTISHQNDIQEFARVLTDNLEKKLALTSQKNVISDLFRGDYVTIIQNENQNGPKFTNSSVQNFYDLQMPVQNCKNLYSSFKKFTAYEPVHNYHHEQFGEINAKKSIRFRRLPPVLQIQLLRFCYNPKTFTPYKVHDRFEFAERYDFEEFMENPYESIEEEEEDKYVYTLYGVVTHSGSINGGHYTVYLKIREQWYLFNDQSVSKVSKTQAIQDNYGNANSAKSAYLLIYTQAKSKADIFSEIKEEIIPKHIRETFQKKLEKEESININFILEDDLNKRKSIFSQKSLHPIGSVTFKRKMKIVDLYKEVCEMFHKDNLSVRLWCGSTLLKKESRTIEDRFPSNRSNLTLFVQNKKNNEKIVPDNYGVIVFIHFFLPYLKLPVRYIGSVVYYKKEPYTLFIKSVKEMLGFPEETQLAIFIQENLTTVQRVEISQKSIESRVVNGCNLVVQVLPGTEVPESPLLKSIEEQDKNADIPPQNSTLENTSSNNAFSTCTTSNMNISKNDPNTSVNENQDNNNNETFQNDIKDKNYKEYNAFDVLPELRTGLFDAFLSESFTMKINVCHYLEPQIILFTLVYPKNIIFDQLKQAISRILSLNYNPENDTMIFYKHDANYNRPFISPSSQNNFEFGKYFKDKIYFFMFKGEPEEKTKPKQVYKLQIAPDGYNVKFDEPVILNNGSKLCDILEIAKEKCPEMHDVEKTNCYYIESSKPSVYTQLTDNEPLSCNFVIRVDKLIEPLPDEVTVTVCHAAIQYYPSFILDKSPFYINLMPNIKCSEFKKMLVDRKITTYEELNELKIELINSSHCVFRTTGNYQNDDDVFDSITTKTMILLVDSRNAKIIGTNNESIVIYN</sequence>
<dbReference type="Pfam" id="PF00443">
    <property type="entry name" value="UCH"/>
    <property type="match status" value="1"/>
</dbReference>
<dbReference type="OrthoDB" id="289038at2759"/>
<dbReference type="RefSeq" id="XP_068360303.1">
    <property type="nucleotide sequence ID" value="XM_068490018.1"/>
</dbReference>
<dbReference type="InterPro" id="IPR018200">
    <property type="entry name" value="USP_CS"/>
</dbReference>
<dbReference type="VEuPathDB" id="TrichDB:TRFO_01295"/>
<dbReference type="PROSITE" id="PS50235">
    <property type="entry name" value="USP_3"/>
    <property type="match status" value="1"/>
</dbReference>
<comment type="caution">
    <text evidence="3">The sequence shown here is derived from an EMBL/GenBank/DDBJ whole genome shotgun (WGS) entry which is preliminary data.</text>
</comment>
<dbReference type="GO" id="GO:0031647">
    <property type="term" value="P:regulation of protein stability"/>
    <property type="evidence" value="ECO:0007669"/>
    <property type="project" value="TreeGrafter"/>
</dbReference>
<dbReference type="GO" id="GO:0016579">
    <property type="term" value="P:protein deubiquitination"/>
    <property type="evidence" value="ECO:0007669"/>
    <property type="project" value="InterPro"/>
</dbReference>
<dbReference type="GO" id="GO:0004843">
    <property type="term" value="F:cysteine-type deubiquitinase activity"/>
    <property type="evidence" value="ECO:0007669"/>
    <property type="project" value="InterPro"/>
</dbReference>
<dbReference type="AlphaFoldDB" id="A0A1J4K717"/>
<keyword evidence="4" id="KW-1185">Reference proteome</keyword>